<reference evidence="3 4" key="1">
    <citation type="submission" date="2019-07" db="EMBL/GenBank/DDBJ databases">
        <authorList>
            <person name="Friedrich A."/>
            <person name="Schacherer J."/>
        </authorList>
    </citation>
    <scope>NUCLEOTIDE SEQUENCE [LARGE SCALE GENOMIC DNA]</scope>
</reference>
<dbReference type="InterPro" id="IPR004000">
    <property type="entry name" value="Actin"/>
</dbReference>
<protein>
    <submittedName>
        <fullName evidence="3">DEBR0S4_01486g1_1</fullName>
    </submittedName>
</protein>
<evidence type="ECO:0000256" key="1">
    <source>
        <dbReference type="RuleBase" id="RU000487"/>
    </source>
</evidence>
<dbReference type="SMART" id="SM00268">
    <property type="entry name" value="ACTIN"/>
    <property type="match status" value="1"/>
</dbReference>
<evidence type="ECO:0000313" key="3">
    <source>
        <dbReference type="EMBL" id="VUG18754.1"/>
    </source>
</evidence>
<feature type="compositionally biased region" description="Basic and acidic residues" evidence="2">
    <location>
        <begin position="305"/>
        <end position="315"/>
    </location>
</feature>
<dbReference type="AlphaFoldDB" id="A0A7D9CYF2"/>
<accession>A0A7D9CYF2</accession>
<dbReference type="SUPFAM" id="SSF53067">
    <property type="entry name" value="Actin-like ATPase domain"/>
    <property type="match status" value="1"/>
</dbReference>
<feature type="compositionally biased region" description="Basic and acidic residues" evidence="2">
    <location>
        <begin position="337"/>
        <end position="359"/>
    </location>
</feature>
<dbReference type="Pfam" id="PF00022">
    <property type="entry name" value="Actin"/>
    <property type="match status" value="1"/>
</dbReference>
<keyword evidence="4" id="KW-1185">Reference proteome</keyword>
<dbReference type="PANTHER" id="PTHR11937">
    <property type="entry name" value="ACTIN"/>
    <property type="match status" value="1"/>
</dbReference>
<name>A0A7D9CYF2_DEKBR</name>
<proteinExistence type="inferred from homology"/>
<sequence length="499" mass="55709">MMLGESRRSSKRVILENQVKDDPIVLKIGCRFIEIGVSGQDASGLRISSSKYAQKQLFKVNAGSHHAVNVNNLQGNTVLTIEEQTDLVWFRYLFYPDILIYENRGKNVGGFQYALEGHLIHLFNDIFKKTKADYVNAKIYMLTDQFSNDSYMKTVLYILLKKMHARSVVLVPTAVMCCIGAGVMDGLVVDFGWNHVNVVPVYDGRVLSNYASYTDRAGRMVHYRLISELRSKKVVENSTFEGIESLIEGIEEVMGNDGARKDQKDKNNDEKKNEDGNVKMGHGDKNKGGDKENNETVDESSGNEEINKDENKDDGGSIASSTQNEGKDAISADTESDITKEESEKGESEKKNAVKREIEMEGTDEMENGEKSQEAENATKEVIKHVLKECLLPSENGWINLDSQEKAPVDLAVNTILDLPIDIRKRTASHVILTGGLMEISWLRTMFKESLVKVLKGKNSKLDVETIHTLGGWAGASIFASVIAPEQGVNDQIQEFRRD</sequence>
<organism evidence="3 4">
    <name type="scientific">Dekkera bruxellensis</name>
    <name type="common">Brettanomyces custersii</name>
    <dbReference type="NCBI Taxonomy" id="5007"/>
    <lineage>
        <taxon>Eukaryota</taxon>
        <taxon>Fungi</taxon>
        <taxon>Dikarya</taxon>
        <taxon>Ascomycota</taxon>
        <taxon>Saccharomycotina</taxon>
        <taxon>Pichiomycetes</taxon>
        <taxon>Pichiales</taxon>
        <taxon>Pichiaceae</taxon>
        <taxon>Brettanomyces</taxon>
    </lineage>
</organism>
<evidence type="ECO:0000256" key="2">
    <source>
        <dbReference type="SAM" id="MobiDB-lite"/>
    </source>
</evidence>
<dbReference type="Proteomes" id="UP000478008">
    <property type="component" value="Unassembled WGS sequence"/>
</dbReference>
<dbReference type="InterPro" id="IPR043129">
    <property type="entry name" value="ATPase_NBD"/>
</dbReference>
<feature type="compositionally biased region" description="Basic and acidic residues" evidence="2">
    <location>
        <begin position="258"/>
        <end position="294"/>
    </location>
</feature>
<dbReference type="Gene3D" id="3.30.420.40">
    <property type="match status" value="1"/>
</dbReference>
<gene>
    <name evidence="3" type="ORF">DEBR0S4_01486G</name>
</gene>
<evidence type="ECO:0000313" key="4">
    <source>
        <dbReference type="Proteomes" id="UP000478008"/>
    </source>
</evidence>
<comment type="similarity">
    <text evidence="1">Belongs to the actin family.</text>
</comment>
<feature type="region of interest" description="Disordered" evidence="2">
    <location>
        <begin position="254"/>
        <end position="376"/>
    </location>
</feature>
<dbReference type="EMBL" id="CABFWN010000004">
    <property type="protein sequence ID" value="VUG18754.1"/>
    <property type="molecule type" value="Genomic_DNA"/>
</dbReference>